<gene>
    <name evidence="1" type="ORF">VP01_1431g1</name>
</gene>
<proteinExistence type="predicted"/>
<evidence type="ECO:0000313" key="1">
    <source>
        <dbReference type="EMBL" id="KNZ61232.1"/>
    </source>
</evidence>
<dbReference type="AlphaFoldDB" id="A0A0L6VKX2"/>
<organism evidence="1 2">
    <name type="scientific">Puccinia sorghi</name>
    <dbReference type="NCBI Taxonomy" id="27349"/>
    <lineage>
        <taxon>Eukaryota</taxon>
        <taxon>Fungi</taxon>
        <taxon>Dikarya</taxon>
        <taxon>Basidiomycota</taxon>
        <taxon>Pucciniomycotina</taxon>
        <taxon>Pucciniomycetes</taxon>
        <taxon>Pucciniales</taxon>
        <taxon>Pucciniaceae</taxon>
        <taxon>Puccinia</taxon>
    </lineage>
</organism>
<sequence>MMGSQKSCPRWALVPEEDFLGSTQLILQRAQSFPLELLDLQLIIKRWNPFVNSQGVIDLLYHLALYRILHRHSPILHTREHILHRRNQVHQHSLILHHIPNFRHNLHHTVHHRLHSLHHTVLHRLHSLHHSHHNLHRFFYPDSAMKKRNWFTYGKDCRNYQHDRCMGDNEGDLLVVGCLVRVTTPQRITSRSEVMPASPNLTETGLELVHQGAMTGCNHLSSYRWSNHHSSSKKNSAEARHSCFREPQHLYDSHLPSGLNWQSEALNSTDSNECPYDFNNNSEDTHPTTAKRVIRPNRPDRVNEGRLQTVCLLMTLFLSSDQHSNFHCENSRDKQEGNLNDAKDDDFLSHCQATYEQLLNPTGLQLQHGHPMAALDCQKWLKIAVCSHKLTPHYATPANVETVSLLIDQTPKAAWPSLPSKMIGSRLNHVLAGSLHHHSLYLKCGSIYCPIGQGFKEKKKKIFTSPWKIGHSDLIRDFRPTLYLFVQHCMDHFCPKLFQEKKNFGQQVFMPFHWVEPIPLIHCHQSLIANHNQTNSQARLYRLRRSTKHHAKSVGKYMKVAIKITPTKGPSPGKIWTECMPGDMKLLNLISSVAACHLLYSADFATYHLTFIPLKFVMVEETQACCFIQLSPENSSHFSVSFFWPGSDHWKVFHCQSFFHVFYFFFYFNVFSLDCFLSAFFWPCKALPGAVHSSQLISFYYINYSYYYCLNYKTGINCTRQCSNHVEYPDIVIESAQKMGKTIYCSQICCCGPHFSATKPLDSTCPNHHIRFKKAIYHRLRRNNHHLQTQDTNPNCWITINHCLASRLGPRPSQNDFILSHHETKRNYPSQNFPRLMEMMIPSPLFYYIQTDSELVRRLEIIPQSGHPWQFPEGVTGSQHFPIARQILRFDFIPDHIMLGLTEVLVDPHELMY</sequence>
<dbReference type="EMBL" id="LAVV01004799">
    <property type="protein sequence ID" value="KNZ61232.1"/>
    <property type="molecule type" value="Genomic_DNA"/>
</dbReference>
<reference evidence="1 2" key="1">
    <citation type="submission" date="2015-08" db="EMBL/GenBank/DDBJ databases">
        <title>Next Generation Sequencing and Analysis of the Genome of Puccinia sorghi L Schw, the Causal Agent of Maize Common Rust.</title>
        <authorList>
            <person name="Rochi L."/>
            <person name="Burguener G."/>
            <person name="Darino M."/>
            <person name="Turjanski A."/>
            <person name="Kreff E."/>
            <person name="Dieguez M.J."/>
            <person name="Sacco F."/>
        </authorList>
    </citation>
    <scope>NUCLEOTIDE SEQUENCE [LARGE SCALE GENOMIC DNA]</scope>
    <source>
        <strain evidence="1 2">RO10H11247</strain>
    </source>
</reference>
<evidence type="ECO:0000313" key="2">
    <source>
        <dbReference type="Proteomes" id="UP000037035"/>
    </source>
</evidence>
<dbReference type="Proteomes" id="UP000037035">
    <property type="component" value="Unassembled WGS sequence"/>
</dbReference>
<comment type="caution">
    <text evidence="1">The sequence shown here is derived from an EMBL/GenBank/DDBJ whole genome shotgun (WGS) entry which is preliminary data.</text>
</comment>
<name>A0A0L6VKX2_9BASI</name>
<accession>A0A0L6VKX2</accession>
<dbReference type="VEuPathDB" id="FungiDB:VP01_1431g1"/>
<protein>
    <submittedName>
        <fullName evidence="1">Uncharacterized protein</fullName>
    </submittedName>
</protein>
<keyword evidence="2" id="KW-1185">Reference proteome</keyword>